<protein>
    <submittedName>
        <fullName evidence="10">RNA polymerase II transcription elongation factor-domain-containing protein</fullName>
    </submittedName>
</protein>
<keyword evidence="6" id="KW-0804">Transcription</keyword>
<name>A0A5C3MD24_9AGAR</name>
<dbReference type="GO" id="GO:0032783">
    <property type="term" value="C:super elongation complex"/>
    <property type="evidence" value="ECO:0007669"/>
    <property type="project" value="InterPro"/>
</dbReference>
<feature type="compositionally biased region" description="Low complexity" evidence="8">
    <location>
        <begin position="294"/>
        <end position="310"/>
    </location>
</feature>
<evidence type="ECO:0000256" key="6">
    <source>
        <dbReference type="ARBA" id="ARBA00023163"/>
    </source>
</evidence>
<feature type="region of interest" description="Disordered" evidence="8">
    <location>
        <begin position="454"/>
        <end position="490"/>
    </location>
</feature>
<evidence type="ECO:0000313" key="11">
    <source>
        <dbReference type="Proteomes" id="UP000308652"/>
    </source>
</evidence>
<comment type="subcellular location">
    <subcellularLocation>
        <location evidence="1">Nucleus</location>
    </subcellularLocation>
</comment>
<keyword evidence="10" id="KW-0251">Elongation factor</keyword>
<feature type="region of interest" description="Disordered" evidence="8">
    <location>
        <begin position="216"/>
        <end position="396"/>
    </location>
</feature>
<evidence type="ECO:0000256" key="1">
    <source>
        <dbReference type="ARBA" id="ARBA00004123"/>
    </source>
</evidence>
<keyword evidence="11" id="KW-1185">Reference proteome</keyword>
<dbReference type="OrthoDB" id="125903at2759"/>
<proteinExistence type="inferred from homology"/>
<reference evidence="10 11" key="1">
    <citation type="journal article" date="2019" name="Nat. Ecol. Evol.">
        <title>Megaphylogeny resolves global patterns of mushroom evolution.</title>
        <authorList>
            <person name="Varga T."/>
            <person name="Krizsan K."/>
            <person name="Foldi C."/>
            <person name="Dima B."/>
            <person name="Sanchez-Garcia M."/>
            <person name="Sanchez-Ramirez S."/>
            <person name="Szollosi G.J."/>
            <person name="Szarkandi J.G."/>
            <person name="Papp V."/>
            <person name="Albert L."/>
            <person name="Andreopoulos W."/>
            <person name="Angelini C."/>
            <person name="Antonin V."/>
            <person name="Barry K.W."/>
            <person name="Bougher N.L."/>
            <person name="Buchanan P."/>
            <person name="Buyck B."/>
            <person name="Bense V."/>
            <person name="Catcheside P."/>
            <person name="Chovatia M."/>
            <person name="Cooper J."/>
            <person name="Damon W."/>
            <person name="Desjardin D."/>
            <person name="Finy P."/>
            <person name="Geml J."/>
            <person name="Haridas S."/>
            <person name="Hughes K."/>
            <person name="Justo A."/>
            <person name="Karasinski D."/>
            <person name="Kautmanova I."/>
            <person name="Kiss B."/>
            <person name="Kocsube S."/>
            <person name="Kotiranta H."/>
            <person name="LaButti K.M."/>
            <person name="Lechner B.E."/>
            <person name="Liimatainen K."/>
            <person name="Lipzen A."/>
            <person name="Lukacs Z."/>
            <person name="Mihaltcheva S."/>
            <person name="Morgado L.N."/>
            <person name="Niskanen T."/>
            <person name="Noordeloos M.E."/>
            <person name="Ohm R.A."/>
            <person name="Ortiz-Santana B."/>
            <person name="Ovrebo C."/>
            <person name="Racz N."/>
            <person name="Riley R."/>
            <person name="Savchenko A."/>
            <person name="Shiryaev A."/>
            <person name="Soop K."/>
            <person name="Spirin V."/>
            <person name="Szebenyi C."/>
            <person name="Tomsovsky M."/>
            <person name="Tulloss R.E."/>
            <person name="Uehling J."/>
            <person name="Grigoriev I.V."/>
            <person name="Vagvolgyi C."/>
            <person name="Papp T."/>
            <person name="Martin F.M."/>
            <person name="Miettinen O."/>
            <person name="Hibbett D.S."/>
            <person name="Nagy L.G."/>
        </authorList>
    </citation>
    <scope>NUCLEOTIDE SEQUENCE [LARGE SCALE GENOMIC DNA]</scope>
    <source>
        <strain evidence="10 11">CBS 166.37</strain>
    </source>
</reference>
<dbReference type="InterPro" id="IPR027093">
    <property type="entry name" value="EAF_fam"/>
</dbReference>
<keyword evidence="3" id="KW-0597">Phosphoprotein</keyword>
<sequence length="490" mass="52583">MASNSNSWMPAQGRHAVTVGSSLTRALKARKSQGSAPPTKAKHDRDFYSFRYNFKPGTIDSSKPGTIQVRESGEHREVLVEQPSTNPGEVHVFRGKEQPSKSVDCLLIFDEETMTFTLEKLDSYMTLTHDRRAISTVPAPPPPSGTSKCINITATPLTLSLCIESAASSPAPTKGKGKGRDIDYEDQLERDLLDLAEEDAEGEVDDEVEILNPITYRQEEEEEEGEEIFIPRPPSPKPPPPKPRVVKPLPKRRSPPPPAPKPAAIAPPPAPKPTPTPKAAPAPAPTPKPPPSVPKAVPKSAPAAPKAAAPPKKKTKREPKSAAEITYADEEELSFGRPAVATRVSPMPVTAPVSSGLALPGADSFAPLPGAMSSTSRAPPPPPISVPVLSDSEEEDQWEAVPMEEEDVHSIAGDIFGDDEPQDIDINELEAELNNELLDGDSDEDFLAAAVEEVPESPRLTNEPMSLNRLVGGSMDSDDDFSSSDDSDDD</sequence>
<evidence type="ECO:0000313" key="10">
    <source>
        <dbReference type="EMBL" id="TFK43080.1"/>
    </source>
</evidence>
<dbReference type="Proteomes" id="UP000308652">
    <property type="component" value="Unassembled WGS sequence"/>
</dbReference>
<evidence type="ECO:0000256" key="5">
    <source>
        <dbReference type="ARBA" id="ARBA00023159"/>
    </source>
</evidence>
<dbReference type="PANTHER" id="PTHR15970:SF2">
    <property type="entry name" value="ELL-ASSOCIATED FACTOR EAF"/>
    <property type="match status" value="1"/>
</dbReference>
<evidence type="ECO:0000256" key="7">
    <source>
        <dbReference type="ARBA" id="ARBA00023242"/>
    </source>
</evidence>
<dbReference type="GO" id="GO:0006368">
    <property type="term" value="P:transcription elongation by RNA polymerase II"/>
    <property type="evidence" value="ECO:0007669"/>
    <property type="project" value="InterPro"/>
</dbReference>
<dbReference type="PANTHER" id="PTHR15970">
    <property type="entry name" value="ELL-ASSOCIATED FACTOR EAF"/>
    <property type="match status" value="1"/>
</dbReference>
<feature type="compositionally biased region" description="Pro residues" evidence="8">
    <location>
        <begin position="255"/>
        <end position="293"/>
    </location>
</feature>
<dbReference type="InterPro" id="IPR019194">
    <property type="entry name" value="Tscrpt_elong_fac_Eaf_N"/>
</dbReference>
<evidence type="ECO:0000256" key="4">
    <source>
        <dbReference type="ARBA" id="ARBA00023015"/>
    </source>
</evidence>
<organism evidence="10 11">
    <name type="scientific">Crucibulum laeve</name>
    <dbReference type="NCBI Taxonomy" id="68775"/>
    <lineage>
        <taxon>Eukaryota</taxon>
        <taxon>Fungi</taxon>
        <taxon>Dikarya</taxon>
        <taxon>Basidiomycota</taxon>
        <taxon>Agaricomycotina</taxon>
        <taxon>Agaricomycetes</taxon>
        <taxon>Agaricomycetidae</taxon>
        <taxon>Agaricales</taxon>
        <taxon>Agaricineae</taxon>
        <taxon>Nidulariaceae</taxon>
        <taxon>Crucibulum</taxon>
    </lineage>
</organism>
<gene>
    <name evidence="10" type="ORF">BDQ12DRAFT_702382</name>
</gene>
<keyword evidence="10" id="KW-0648">Protein biosynthesis</keyword>
<dbReference type="GO" id="GO:0003711">
    <property type="term" value="F:transcription elongation factor activity"/>
    <property type="evidence" value="ECO:0007669"/>
    <property type="project" value="TreeGrafter"/>
</dbReference>
<dbReference type="AlphaFoldDB" id="A0A5C3MD24"/>
<feature type="region of interest" description="Disordered" evidence="8">
    <location>
        <begin position="1"/>
        <end position="43"/>
    </location>
</feature>
<evidence type="ECO:0000256" key="8">
    <source>
        <dbReference type="SAM" id="MobiDB-lite"/>
    </source>
</evidence>
<evidence type="ECO:0000256" key="3">
    <source>
        <dbReference type="ARBA" id="ARBA00022553"/>
    </source>
</evidence>
<dbReference type="PRINTS" id="PR01217">
    <property type="entry name" value="PRICHEXTENSN"/>
</dbReference>
<keyword evidence="4" id="KW-0805">Transcription regulation</keyword>
<keyword evidence="7" id="KW-0539">Nucleus</keyword>
<accession>A0A5C3MD24</accession>
<feature type="domain" description="Transcription elongation factor Eaf N-terminal" evidence="9">
    <location>
        <begin position="16"/>
        <end position="132"/>
    </location>
</feature>
<dbReference type="GO" id="GO:0003746">
    <property type="term" value="F:translation elongation factor activity"/>
    <property type="evidence" value="ECO:0007669"/>
    <property type="project" value="UniProtKB-KW"/>
</dbReference>
<comment type="similarity">
    <text evidence="2">Belongs to the EAF family.</text>
</comment>
<dbReference type="Pfam" id="PF09816">
    <property type="entry name" value="EAF"/>
    <property type="match status" value="1"/>
</dbReference>
<evidence type="ECO:0000259" key="9">
    <source>
        <dbReference type="Pfam" id="PF09816"/>
    </source>
</evidence>
<keyword evidence="5" id="KW-0010">Activator</keyword>
<evidence type="ECO:0000256" key="2">
    <source>
        <dbReference type="ARBA" id="ARBA00007798"/>
    </source>
</evidence>
<feature type="compositionally biased region" description="Pro residues" evidence="8">
    <location>
        <begin position="231"/>
        <end position="243"/>
    </location>
</feature>
<dbReference type="STRING" id="68775.A0A5C3MD24"/>
<feature type="compositionally biased region" description="Acidic residues" evidence="8">
    <location>
        <begin position="476"/>
        <end position="490"/>
    </location>
</feature>
<dbReference type="EMBL" id="ML213591">
    <property type="protein sequence ID" value="TFK43080.1"/>
    <property type="molecule type" value="Genomic_DNA"/>
</dbReference>